<dbReference type="InterPro" id="IPR050469">
    <property type="entry name" value="Diguanylate_Cyclase"/>
</dbReference>
<keyword evidence="3" id="KW-0472">Membrane</keyword>
<dbReference type="InterPro" id="IPR029787">
    <property type="entry name" value="Nucleotide_cyclase"/>
</dbReference>
<evidence type="ECO:0000313" key="6">
    <source>
        <dbReference type="EMBL" id="WOH39267.1"/>
    </source>
</evidence>
<dbReference type="Gene3D" id="1.25.40.10">
    <property type="entry name" value="Tetratricopeptide repeat domain"/>
    <property type="match status" value="1"/>
</dbReference>
<evidence type="ECO:0000256" key="2">
    <source>
        <dbReference type="ARBA" id="ARBA00034247"/>
    </source>
</evidence>
<protein>
    <recommendedName>
        <fullName evidence="1">diguanylate cyclase</fullName>
        <ecNumber evidence="1">2.7.7.65</ecNumber>
    </recommendedName>
</protein>
<keyword evidence="6" id="KW-0808">Transferase</keyword>
<dbReference type="SUPFAM" id="SSF55073">
    <property type="entry name" value="Nucleotide cyclase"/>
    <property type="match status" value="1"/>
</dbReference>
<dbReference type="Pfam" id="PF00990">
    <property type="entry name" value="GGDEF"/>
    <property type="match status" value="1"/>
</dbReference>
<dbReference type="Proteomes" id="UP001301442">
    <property type="component" value="Chromosome"/>
</dbReference>
<evidence type="ECO:0000259" key="5">
    <source>
        <dbReference type="SMART" id="SM00267"/>
    </source>
</evidence>
<sequence>MTIKLAQCFGFCFFLLVGFGLISIPAQANSLTGTEIDKLISQAIAVRSSDSKIFNQNLDLLTEQKALLSPAQNEEYLYLQAYKLGIEGNFKQSIIAHKKVEHSKNINVRVRSLKTQLNLQFLANNFAESNALVNKLLIELPTLTNGSLRNDILETIAFYYNHIEEFNLALNYLKLIDKEHNYNRDICYQEEFNLLSLLGLKQITADDPTIFEHINFCYKNNEFIMGNSLLLEQARYLNQEQKHAQAIEVLTAQKTQILANKFTPHYQMLFSQLSSAYLGLSQLELAKEYGEKALAQVKDNDHSKWALQIYQILANIAKQQADFELAIDYLLRYEKIQRTINSIEQQKAYARAQIDHTRFNKVQYKHKLVKEKIQAEQKHNNAFSEMLSYINKFENARVLLAIQICGILLLGAGILYIRHLQIVENEKNRHDPLTKLFNRNRFIDLAATTVYQHKKWQMDLSLLVVNIDNFRGFNQQHSYNKGDQLLTLIAQILHNYVRIDEHIARTGADEFSLLLPKFNVKQASQIAQNIHLEMAKVSNELQLEDEEITVSIGISDAELSEFSLKYLIADSSKALRKAKADDGNTSCCFESSMTDREKYKIDDNGLKYFFE</sequence>
<reference evidence="6 7" key="1">
    <citation type="submission" date="2023-09" db="EMBL/GenBank/DDBJ databases">
        <authorList>
            <person name="Qi X."/>
        </authorList>
    </citation>
    <scope>NUCLEOTIDE SEQUENCE [LARGE SCALE GENOMIC DNA]</scope>
    <source>
        <strain evidence="6 7">S1-1</strain>
    </source>
</reference>
<dbReference type="InterPro" id="IPR000160">
    <property type="entry name" value="GGDEF_dom"/>
</dbReference>
<dbReference type="NCBIfam" id="TIGR00254">
    <property type="entry name" value="GGDEF"/>
    <property type="match status" value="1"/>
</dbReference>
<evidence type="ECO:0000256" key="4">
    <source>
        <dbReference type="SAM" id="SignalP"/>
    </source>
</evidence>
<evidence type="ECO:0000256" key="1">
    <source>
        <dbReference type="ARBA" id="ARBA00012528"/>
    </source>
</evidence>
<organism evidence="6 7">
    <name type="scientific">Thalassotalea fonticola</name>
    <dbReference type="NCBI Taxonomy" id="3065649"/>
    <lineage>
        <taxon>Bacteria</taxon>
        <taxon>Pseudomonadati</taxon>
        <taxon>Pseudomonadota</taxon>
        <taxon>Gammaproteobacteria</taxon>
        <taxon>Alteromonadales</taxon>
        <taxon>Colwelliaceae</taxon>
        <taxon>Thalassotalea</taxon>
    </lineage>
</organism>
<dbReference type="SUPFAM" id="SSF48452">
    <property type="entry name" value="TPR-like"/>
    <property type="match status" value="1"/>
</dbReference>
<gene>
    <name evidence="6" type="ORF">RI844_08590</name>
</gene>
<proteinExistence type="predicted"/>
<keyword evidence="3" id="KW-0812">Transmembrane</keyword>
<evidence type="ECO:0000256" key="3">
    <source>
        <dbReference type="SAM" id="Phobius"/>
    </source>
</evidence>
<accession>A0ABZ0GTI4</accession>
<dbReference type="InterPro" id="IPR011990">
    <property type="entry name" value="TPR-like_helical_dom_sf"/>
</dbReference>
<dbReference type="InterPro" id="IPR043128">
    <property type="entry name" value="Rev_trsase/Diguanyl_cyclase"/>
</dbReference>
<name>A0ABZ0GTI4_9GAMM</name>
<dbReference type="SMART" id="SM00267">
    <property type="entry name" value="GGDEF"/>
    <property type="match status" value="1"/>
</dbReference>
<keyword evidence="7" id="KW-1185">Reference proteome</keyword>
<dbReference type="GO" id="GO:0052621">
    <property type="term" value="F:diguanylate cyclase activity"/>
    <property type="evidence" value="ECO:0007669"/>
    <property type="project" value="UniProtKB-EC"/>
</dbReference>
<comment type="catalytic activity">
    <reaction evidence="2">
        <text>2 GTP = 3',3'-c-di-GMP + 2 diphosphate</text>
        <dbReference type="Rhea" id="RHEA:24898"/>
        <dbReference type="ChEBI" id="CHEBI:33019"/>
        <dbReference type="ChEBI" id="CHEBI:37565"/>
        <dbReference type="ChEBI" id="CHEBI:58805"/>
        <dbReference type="EC" id="2.7.7.65"/>
    </reaction>
</comment>
<keyword evidence="4" id="KW-0732">Signal</keyword>
<dbReference type="CDD" id="cd01949">
    <property type="entry name" value="GGDEF"/>
    <property type="match status" value="1"/>
</dbReference>
<keyword evidence="6" id="KW-0548">Nucleotidyltransferase</keyword>
<feature type="transmembrane region" description="Helical" evidence="3">
    <location>
        <begin position="398"/>
        <end position="417"/>
    </location>
</feature>
<dbReference type="Gene3D" id="3.30.70.270">
    <property type="match status" value="1"/>
</dbReference>
<feature type="chain" id="PRO_5045230384" description="diguanylate cyclase" evidence="4">
    <location>
        <begin position="29"/>
        <end position="611"/>
    </location>
</feature>
<feature type="signal peptide" evidence="4">
    <location>
        <begin position="1"/>
        <end position="28"/>
    </location>
</feature>
<dbReference type="EMBL" id="CP136600">
    <property type="protein sequence ID" value="WOH39267.1"/>
    <property type="molecule type" value="Genomic_DNA"/>
</dbReference>
<evidence type="ECO:0000313" key="7">
    <source>
        <dbReference type="Proteomes" id="UP001301442"/>
    </source>
</evidence>
<dbReference type="PANTHER" id="PTHR45138:SF9">
    <property type="entry name" value="DIGUANYLATE CYCLASE DGCM-RELATED"/>
    <property type="match status" value="1"/>
</dbReference>
<keyword evidence="3" id="KW-1133">Transmembrane helix</keyword>
<dbReference type="RefSeq" id="WP_348398034.1">
    <property type="nucleotide sequence ID" value="NZ_CP136600.1"/>
</dbReference>
<dbReference type="EC" id="2.7.7.65" evidence="1"/>
<feature type="domain" description="GGDEF" evidence="5">
    <location>
        <begin position="417"/>
        <end position="589"/>
    </location>
</feature>
<dbReference type="PANTHER" id="PTHR45138">
    <property type="entry name" value="REGULATORY COMPONENTS OF SENSORY TRANSDUCTION SYSTEM"/>
    <property type="match status" value="1"/>
</dbReference>